<sequence length="960" mass="107857">MEIVPEFFELCYFVLLAHLTSQSLRRRLYIPGKKVVYCAASFEVRQAYKQFIAAVVDLIDGEVPSEEFREVALTVYRLFCGPGDEDGKIAEKLELQKLLGHVVSDTDLWRVASLAQNLSGLMSCDHDPLLVSERNVNGNADDVEFGADLVFQAPTRFLMDVSLEDGEFLGEDSPPPSSSRHEVWYEHSDSLHYPSATDGANFNLSRLRDACDQIVRGSASQLSRDELAMTICRVLDSDKPGEEIAGDLLDLVGDNAFETVQDLMSHRKELVDAIHHGFLVLKSEKTSSNAQTRMPSYGTQVTVQTESERQIDKLRRKEEKRHRRATEYGAESDLSAADFSSLLHASEKKSPFDDLIGSGPGPQSLAVTALPQGTFRKHCKGYEEVIIPPTPTAQMKPGEKLIEIKELDDFAQAAFRGYKSLNRIQSRIFQTVYHTNENILVCAPTGAGKTNIAMISILHEIAQHFKDGYLHKDEFKIVYVAPMKALAAEVTSTFSHRLSPLNMTVRELTGDMQLSRSELEETQMIVTTPEKWDVITRKSSDMSLSMLVKLLIIDEVHLLNDDRGPVIEALVARTLRQVESTQTMIRIVGLSATLPNYLEVAQFLRVNPEAGLFFFDSSYRPVPLAQQYIGISEQNFAARNELLNEICYKKVVDSVRQGHQAMVFVHSRKDTVKTAQKLVELGRKYDDLELLKNDTHPQFNLIKREVVKSRNKDLVELFEYGIGVHHAGMLRADRGLTERLFSDGLLKVLVCTATLAWGVNLPAHTVVIKGTQLYDPKAGGWRDLGMLDVMQIFGRAGRPQFDKSGEGIIITSHEKLAYYLRLLTSQLPIESQFISSLKDNLNAEVALGTVTNVKEACAWLGYTYLFIRMRLNPLAYGIGWDEVVADPSLSLKQRALVTDAARALDKAKMMRFDEKSGNFYCTELGRIASHFYIHYSSVETYNEMLRRHMNDTEFVATVGN</sequence>
<dbReference type="GO" id="GO:0003676">
    <property type="term" value="F:nucleic acid binding"/>
    <property type="evidence" value="ECO:0007669"/>
    <property type="project" value="InterPro"/>
</dbReference>
<dbReference type="GO" id="GO:0005681">
    <property type="term" value="C:spliceosomal complex"/>
    <property type="evidence" value="ECO:0007669"/>
    <property type="project" value="UniProtKB-KW"/>
</dbReference>
<feature type="region of interest" description="Disordered" evidence="9">
    <location>
        <begin position="289"/>
        <end position="330"/>
    </location>
</feature>
<dbReference type="Pfam" id="PF23445">
    <property type="entry name" value="WHD_SNRNP200"/>
    <property type="match status" value="1"/>
</dbReference>
<evidence type="ECO:0000256" key="1">
    <source>
        <dbReference type="ARBA" id="ARBA00012552"/>
    </source>
</evidence>
<name>A0A6A1VV66_9ROSI</name>
<evidence type="ECO:0000256" key="7">
    <source>
        <dbReference type="ARBA" id="ARBA00023187"/>
    </source>
</evidence>
<dbReference type="InterPro" id="IPR056379">
    <property type="entry name" value="DExH14_plug"/>
</dbReference>
<keyword evidence="3" id="KW-0547">Nucleotide-binding</keyword>
<dbReference type="InterPro" id="IPR011545">
    <property type="entry name" value="DEAD/DEAH_box_helicase_dom"/>
</dbReference>
<dbReference type="OrthoDB" id="5575at2759"/>
<dbReference type="InterPro" id="IPR036390">
    <property type="entry name" value="WH_DNA-bd_sf"/>
</dbReference>
<dbReference type="Gene3D" id="1.10.3380.10">
    <property type="entry name" value="Sec63 N-terminal domain-like domain"/>
    <property type="match status" value="1"/>
</dbReference>
<feature type="compositionally biased region" description="Polar residues" evidence="9">
    <location>
        <begin position="289"/>
        <end position="305"/>
    </location>
</feature>
<evidence type="ECO:0000256" key="5">
    <source>
        <dbReference type="ARBA" id="ARBA00022806"/>
    </source>
</evidence>
<dbReference type="SUPFAM" id="SSF46785">
    <property type="entry name" value="Winged helix' DNA-binding domain"/>
    <property type="match status" value="1"/>
</dbReference>
<keyword evidence="6" id="KW-0067">ATP-binding</keyword>
<keyword evidence="4" id="KW-0378">Hydrolase</keyword>
<keyword evidence="2" id="KW-0507">mRNA processing</keyword>
<feature type="domain" description="Helicase C-terminal" evidence="11">
    <location>
        <begin position="647"/>
        <end position="845"/>
    </location>
</feature>
<dbReference type="EC" id="3.6.4.13" evidence="1"/>
<dbReference type="Pfam" id="PF00271">
    <property type="entry name" value="Helicase_C"/>
    <property type="match status" value="1"/>
</dbReference>
<evidence type="ECO:0000256" key="3">
    <source>
        <dbReference type="ARBA" id="ARBA00022741"/>
    </source>
</evidence>
<dbReference type="InterPro" id="IPR014001">
    <property type="entry name" value="Helicase_ATP-bd"/>
</dbReference>
<dbReference type="Proteomes" id="UP000516437">
    <property type="component" value="Chromosome 4"/>
</dbReference>
<dbReference type="InterPro" id="IPR036388">
    <property type="entry name" value="WH-like_DNA-bd_sf"/>
</dbReference>
<dbReference type="InterPro" id="IPR057842">
    <property type="entry name" value="WH_MER3"/>
</dbReference>
<dbReference type="FunFam" id="3.40.50.300:FF:000062">
    <property type="entry name" value="U5 small nuclear ribonucleoprotein helicase"/>
    <property type="match status" value="1"/>
</dbReference>
<feature type="domain" description="Helicase ATP-binding" evidence="10">
    <location>
        <begin position="430"/>
        <end position="612"/>
    </location>
</feature>
<dbReference type="Pfam" id="PF24557">
    <property type="entry name" value="DExH14_plug"/>
    <property type="match status" value="1"/>
</dbReference>
<gene>
    <name evidence="12" type="ORF">CJ030_MR4G015466</name>
</gene>
<dbReference type="InterPro" id="IPR027417">
    <property type="entry name" value="P-loop_NTPase"/>
</dbReference>
<evidence type="ECO:0000313" key="12">
    <source>
        <dbReference type="EMBL" id="KAB1216852.1"/>
    </source>
</evidence>
<dbReference type="InterPro" id="IPR050474">
    <property type="entry name" value="Hel308_SKI2-like"/>
</dbReference>
<evidence type="ECO:0000259" key="10">
    <source>
        <dbReference type="PROSITE" id="PS51192"/>
    </source>
</evidence>
<dbReference type="GO" id="GO:0016787">
    <property type="term" value="F:hydrolase activity"/>
    <property type="evidence" value="ECO:0007669"/>
    <property type="project" value="UniProtKB-KW"/>
</dbReference>
<dbReference type="Gene3D" id="1.10.10.10">
    <property type="entry name" value="Winged helix-like DNA-binding domain superfamily/Winged helix DNA-binding domain"/>
    <property type="match status" value="1"/>
</dbReference>
<reference evidence="12 13" key="1">
    <citation type="journal article" date="2019" name="Plant Biotechnol. J.">
        <title>The red bayberry genome and genetic basis of sex determination.</title>
        <authorList>
            <person name="Jia H.M."/>
            <person name="Jia H.J."/>
            <person name="Cai Q.L."/>
            <person name="Wang Y."/>
            <person name="Zhao H.B."/>
            <person name="Yang W.F."/>
            <person name="Wang G.Y."/>
            <person name="Li Y.H."/>
            <person name="Zhan D.L."/>
            <person name="Shen Y.T."/>
            <person name="Niu Q.F."/>
            <person name="Chang L."/>
            <person name="Qiu J."/>
            <person name="Zhao L."/>
            <person name="Xie H.B."/>
            <person name="Fu W.Y."/>
            <person name="Jin J."/>
            <person name="Li X.W."/>
            <person name="Jiao Y."/>
            <person name="Zhou C.C."/>
            <person name="Tu T."/>
            <person name="Chai C.Y."/>
            <person name="Gao J.L."/>
            <person name="Fan L.J."/>
            <person name="van de Weg E."/>
            <person name="Wang J.Y."/>
            <person name="Gao Z.S."/>
        </authorList>
    </citation>
    <scope>NUCLEOTIDE SEQUENCE [LARGE SCALE GENOMIC DNA]</scope>
    <source>
        <tissue evidence="12">Leaves</tissue>
    </source>
</reference>
<dbReference type="Pfam" id="PF00270">
    <property type="entry name" value="DEAD"/>
    <property type="match status" value="1"/>
</dbReference>
<protein>
    <recommendedName>
        <fullName evidence="1">RNA helicase</fullName>
        <ecNumber evidence="1">3.6.4.13</ecNumber>
    </recommendedName>
</protein>
<dbReference type="GO" id="GO:0008380">
    <property type="term" value="P:RNA splicing"/>
    <property type="evidence" value="ECO:0007669"/>
    <property type="project" value="UniProtKB-KW"/>
</dbReference>
<evidence type="ECO:0000256" key="4">
    <source>
        <dbReference type="ARBA" id="ARBA00022801"/>
    </source>
</evidence>
<dbReference type="FunFam" id="1.10.10.10:FF:000024">
    <property type="entry name" value="U5 small nuclear ribonucleoprotein helicase"/>
    <property type="match status" value="1"/>
</dbReference>
<comment type="caution">
    <text evidence="12">The sequence shown here is derived from an EMBL/GenBank/DDBJ whole genome shotgun (WGS) entry which is preliminary data.</text>
</comment>
<dbReference type="Gene3D" id="3.40.50.300">
    <property type="entry name" value="P-loop containing nucleotide triphosphate hydrolases"/>
    <property type="match status" value="2"/>
</dbReference>
<comment type="catalytic activity">
    <reaction evidence="8">
        <text>ATP + H2O = ADP + phosphate + H(+)</text>
        <dbReference type="Rhea" id="RHEA:13065"/>
        <dbReference type="ChEBI" id="CHEBI:15377"/>
        <dbReference type="ChEBI" id="CHEBI:15378"/>
        <dbReference type="ChEBI" id="CHEBI:30616"/>
        <dbReference type="ChEBI" id="CHEBI:43474"/>
        <dbReference type="ChEBI" id="CHEBI:456216"/>
        <dbReference type="EC" id="3.6.4.13"/>
    </reaction>
</comment>
<evidence type="ECO:0000259" key="11">
    <source>
        <dbReference type="PROSITE" id="PS51194"/>
    </source>
</evidence>
<evidence type="ECO:0000256" key="9">
    <source>
        <dbReference type="SAM" id="MobiDB-lite"/>
    </source>
</evidence>
<keyword evidence="13" id="KW-1185">Reference proteome</keyword>
<dbReference type="FunFam" id="3.40.50.300:FF:000102">
    <property type="entry name" value="RNA helicase, activating signal cointegrator 1"/>
    <property type="match status" value="1"/>
</dbReference>
<dbReference type="CDD" id="cd18795">
    <property type="entry name" value="SF2_C_Ski2"/>
    <property type="match status" value="1"/>
</dbReference>
<dbReference type="GO" id="GO:0005524">
    <property type="term" value="F:ATP binding"/>
    <property type="evidence" value="ECO:0007669"/>
    <property type="project" value="UniProtKB-KW"/>
</dbReference>
<dbReference type="InterPro" id="IPR001650">
    <property type="entry name" value="Helicase_C-like"/>
</dbReference>
<keyword evidence="2" id="KW-0747">Spliceosome</keyword>
<keyword evidence="5" id="KW-0347">Helicase</keyword>
<dbReference type="EMBL" id="RXIC02000022">
    <property type="protein sequence ID" value="KAB1216852.1"/>
    <property type="molecule type" value="Genomic_DNA"/>
</dbReference>
<dbReference type="Pfam" id="PF02889">
    <property type="entry name" value="Sec63"/>
    <property type="match status" value="1"/>
</dbReference>
<dbReference type="PROSITE" id="PS51192">
    <property type="entry name" value="HELICASE_ATP_BIND_1"/>
    <property type="match status" value="1"/>
</dbReference>
<dbReference type="SMART" id="SM00487">
    <property type="entry name" value="DEXDc"/>
    <property type="match status" value="1"/>
</dbReference>
<dbReference type="PROSITE" id="PS51194">
    <property type="entry name" value="HELICASE_CTER"/>
    <property type="match status" value="1"/>
</dbReference>
<dbReference type="SUPFAM" id="SSF52540">
    <property type="entry name" value="P-loop containing nucleoside triphosphate hydrolases"/>
    <property type="match status" value="2"/>
</dbReference>
<proteinExistence type="predicted"/>
<evidence type="ECO:0000313" key="13">
    <source>
        <dbReference type="Proteomes" id="UP000516437"/>
    </source>
</evidence>
<feature type="compositionally biased region" description="Basic and acidic residues" evidence="9">
    <location>
        <begin position="306"/>
        <end position="317"/>
    </location>
</feature>
<dbReference type="PANTHER" id="PTHR47961:SF13">
    <property type="entry name" value="ACTIVATING SIGNAL COINTEGRATOR 1 COMPLEX SUBUNIT 3"/>
    <property type="match status" value="1"/>
</dbReference>
<evidence type="ECO:0000256" key="2">
    <source>
        <dbReference type="ARBA" id="ARBA00022728"/>
    </source>
</evidence>
<dbReference type="InterPro" id="IPR004179">
    <property type="entry name" value="Sec63-dom"/>
</dbReference>
<organism evidence="12 13">
    <name type="scientific">Morella rubra</name>
    <name type="common">Chinese bayberry</name>
    <dbReference type="NCBI Taxonomy" id="262757"/>
    <lineage>
        <taxon>Eukaryota</taxon>
        <taxon>Viridiplantae</taxon>
        <taxon>Streptophyta</taxon>
        <taxon>Embryophyta</taxon>
        <taxon>Tracheophyta</taxon>
        <taxon>Spermatophyta</taxon>
        <taxon>Magnoliopsida</taxon>
        <taxon>eudicotyledons</taxon>
        <taxon>Gunneridae</taxon>
        <taxon>Pentapetalae</taxon>
        <taxon>rosids</taxon>
        <taxon>fabids</taxon>
        <taxon>Fagales</taxon>
        <taxon>Myricaceae</taxon>
        <taxon>Morella</taxon>
    </lineage>
</organism>
<dbReference type="SMART" id="SM00490">
    <property type="entry name" value="HELICc"/>
    <property type="match status" value="1"/>
</dbReference>
<accession>A0A6A1VV66</accession>
<evidence type="ECO:0000256" key="6">
    <source>
        <dbReference type="ARBA" id="ARBA00022840"/>
    </source>
</evidence>
<dbReference type="CDD" id="cd18020">
    <property type="entry name" value="DEXHc_ASCC3_1"/>
    <property type="match status" value="1"/>
</dbReference>
<keyword evidence="7" id="KW-0508">mRNA splicing</keyword>
<evidence type="ECO:0000256" key="8">
    <source>
        <dbReference type="ARBA" id="ARBA00047984"/>
    </source>
</evidence>
<dbReference type="GO" id="GO:0003724">
    <property type="term" value="F:RNA helicase activity"/>
    <property type="evidence" value="ECO:0007669"/>
    <property type="project" value="UniProtKB-EC"/>
</dbReference>
<dbReference type="AlphaFoldDB" id="A0A6A1VV66"/>
<dbReference type="PANTHER" id="PTHR47961">
    <property type="entry name" value="DNA POLYMERASE THETA, PUTATIVE (AFU_ORTHOLOGUE AFUA_1G05260)-RELATED"/>
    <property type="match status" value="1"/>
</dbReference>